<reference evidence="1 2" key="1">
    <citation type="journal article" date="2021" name="Hortic Res">
        <title>High-quality reference genome and annotation aids understanding of berry development for evergreen blueberry (Vaccinium darrowii).</title>
        <authorList>
            <person name="Yu J."/>
            <person name="Hulse-Kemp A.M."/>
            <person name="Babiker E."/>
            <person name="Staton M."/>
        </authorList>
    </citation>
    <scope>NUCLEOTIDE SEQUENCE [LARGE SCALE GENOMIC DNA]</scope>
    <source>
        <strain evidence="2">cv. NJ 8807/NJ 8810</strain>
        <tissue evidence="1">Young leaf</tissue>
    </source>
</reference>
<dbReference type="EMBL" id="CM037151">
    <property type="protein sequence ID" value="KAH7843875.1"/>
    <property type="molecule type" value="Genomic_DNA"/>
</dbReference>
<accession>A0ACB7XTU2</accession>
<evidence type="ECO:0000313" key="1">
    <source>
        <dbReference type="EMBL" id="KAH7843875.1"/>
    </source>
</evidence>
<gene>
    <name evidence="1" type="ORF">Vadar_021727</name>
</gene>
<proteinExistence type="predicted"/>
<sequence>MSTDGKLFLKPGSLARDKRRYFKIRKDLIKSNSEKFDALGLNKWANPFSHSAQRMNSVTSTKGKRTDDDDSDYEPSDGEDGMSSDGEDDECSGDQMGSTQKRRRLLARRMTDVLEPKLTSSEPRARPPHPCINNQENLQPNQVMQMASTQKHVRLPVGRMTDVLEPRLTSSEPHARPPPPCINNQPHLQPEPQVQAKRARCPVAPMSTILQHLPTASEEQEGHQSPPSNHGFHSPSDEGDQAGPLQSQLGILARNGNLAPLTFTDWRARELRPYKERIWAEVKANVDTPDVFKHNYLRSVGKKWRDWKDELKKDFYDIYDNDEDRLANCPDRVDADQWSVLVKFWGTKLAKKENMALLHLSHPSIPQESALEVHQEEDYSSGSDSTSTQGTPQSRLNALTRPGSPSAMEVMATDAATLEEQVAALTKLVEGLTKSVEEKDSKIQSPKNHLESKEEAGSSSKKLEEPKEFALSFGGLIPMDKLRDFIIGTIKDKYEETPKSSATYVKPPKFQQFDGEKEAYVEGDARKGVSVPDSEVPSMFDQLLDLKLIELLEMKRPEEANKVNDPNYCKFHRMVSHPTSNCFVLKEKIVELASKGKIILEEETVAANQTVATLQDETQQLETLQTVRIQFGSFEPIELVLFHSTQQHGGSNCNKEEVIEDDDEGWTLVTRKKKSEPKLEPGAFSSSYKHSKGSDLQISKNDIPIKEKEKNSQSVKKGAPTLRYVPKLQNCEESALKGLTLPVTDLNKKVGPPLKGFIRATNNPLVGNDNLPSQRTNGFDPNACKLLAKAGHNSKDSTTLGELSPEVTGEKIHGLNSTQKMLKQKGLAPPSEVASPSNRRKSIQSRLGQPSESSTPRENSRKSIQRRLRLPNELSPPNVHQKPVRSRLGVSSTTIVKVSKQKTVLLSEDDKKLKSKIHSRMKRHTTLVVTADDDMLKVKCQTVVSTKFPSKNRFKEESLTSSFHITASCNDIQAEEDAEDAPPELEEGVKSTVDDLKEVGGLSHQESLFII</sequence>
<comment type="caution">
    <text evidence="1">The sequence shown here is derived from an EMBL/GenBank/DDBJ whole genome shotgun (WGS) entry which is preliminary data.</text>
</comment>
<keyword evidence="2" id="KW-1185">Reference proteome</keyword>
<evidence type="ECO:0000313" key="2">
    <source>
        <dbReference type="Proteomes" id="UP000828048"/>
    </source>
</evidence>
<name>A0ACB7XTU2_9ERIC</name>
<protein>
    <submittedName>
        <fullName evidence="1">Uncharacterized protein</fullName>
    </submittedName>
</protein>
<organism evidence="1 2">
    <name type="scientific">Vaccinium darrowii</name>
    <dbReference type="NCBI Taxonomy" id="229202"/>
    <lineage>
        <taxon>Eukaryota</taxon>
        <taxon>Viridiplantae</taxon>
        <taxon>Streptophyta</taxon>
        <taxon>Embryophyta</taxon>
        <taxon>Tracheophyta</taxon>
        <taxon>Spermatophyta</taxon>
        <taxon>Magnoliopsida</taxon>
        <taxon>eudicotyledons</taxon>
        <taxon>Gunneridae</taxon>
        <taxon>Pentapetalae</taxon>
        <taxon>asterids</taxon>
        <taxon>Ericales</taxon>
        <taxon>Ericaceae</taxon>
        <taxon>Vaccinioideae</taxon>
        <taxon>Vaccinieae</taxon>
        <taxon>Vaccinium</taxon>
    </lineage>
</organism>
<dbReference type="Proteomes" id="UP000828048">
    <property type="component" value="Chromosome 1"/>
</dbReference>